<dbReference type="AlphaFoldDB" id="A0A150RVU6"/>
<dbReference type="EMBL" id="JEMB01002031">
    <property type="protein sequence ID" value="KYF83898.1"/>
    <property type="molecule type" value="Genomic_DNA"/>
</dbReference>
<organism evidence="1 2">
    <name type="scientific">Sorangium cellulosum</name>
    <name type="common">Polyangium cellulosum</name>
    <dbReference type="NCBI Taxonomy" id="56"/>
    <lineage>
        <taxon>Bacteria</taxon>
        <taxon>Pseudomonadati</taxon>
        <taxon>Myxococcota</taxon>
        <taxon>Polyangia</taxon>
        <taxon>Polyangiales</taxon>
        <taxon>Polyangiaceae</taxon>
        <taxon>Sorangium</taxon>
    </lineage>
</organism>
<sequence>MMRAKASRRLVIDASVARAAGGEGATFPQSKHCRDVLKTVLDVCHRAVMPAAIRDEWNKHQSVFATRWRVAMVARKKLILDDTPSDALLRGEIEAASATEPGREAMLKDVHLVEAAQMADQTIVSLDDTARGLFASASRRVRALRTIAWVNPGSEGDRAQAWLHDGAPPEPAYRLRPGKPGA</sequence>
<reference evidence="1 2" key="1">
    <citation type="submission" date="2014-02" db="EMBL/GenBank/DDBJ databases">
        <title>The small core and large imbalanced accessory genome model reveals a collaborative survival strategy of Sorangium cellulosum strains in nature.</title>
        <authorList>
            <person name="Han K."/>
            <person name="Peng R."/>
            <person name="Blom J."/>
            <person name="Li Y.-Z."/>
        </authorList>
    </citation>
    <scope>NUCLEOTIDE SEQUENCE [LARGE SCALE GENOMIC DNA]</scope>
    <source>
        <strain evidence="1 2">So0011-07</strain>
    </source>
</reference>
<proteinExistence type="predicted"/>
<evidence type="ECO:0000313" key="1">
    <source>
        <dbReference type="EMBL" id="KYF83898.1"/>
    </source>
</evidence>
<dbReference type="Proteomes" id="UP000075635">
    <property type="component" value="Unassembled WGS sequence"/>
</dbReference>
<gene>
    <name evidence="1" type="ORF">BE17_10015</name>
</gene>
<evidence type="ECO:0008006" key="3">
    <source>
        <dbReference type="Google" id="ProtNLM"/>
    </source>
</evidence>
<protein>
    <recommendedName>
        <fullName evidence="3">PIN domain-containing protein</fullName>
    </recommendedName>
</protein>
<evidence type="ECO:0000313" key="2">
    <source>
        <dbReference type="Proteomes" id="UP000075635"/>
    </source>
</evidence>
<name>A0A150RVU6_SORCE</name>
<accession>A0A150RVU6</accession>
<comment type="caution">
    <text evidence="1">The sequence shown here is derived from an EMBL/GenBank/DDBJ whole genome shotgun (WGS) entry which is preliminary data.</text>
</comment>